<evidence type="ECO:0000256" key="1">
    <source>
        <dbReference type="SAM" id="MobiDB-lite"/>
    </source>
</evidence>
<name>A0AAV1F063_XYRNO</name>
<keyword evidence="3" id="KW-1185">Reference proteome</keyword>
<sequence length="138" mass="15634">MRREDEHKDEIKQSASEEEEKRPKQGQVPDNKRKMARRKNRPEAASSVSWETERRRKGAGGEGEKLMGERLQTRLGERGERGREGEEYGVKALSVSALRRRDGGRRRKHSRAGAGGGDMAPDQTSFSEFTRCHEVAKA</sequence>
<gene>
    <name evidence="2" type="ORF">XNOV1_A021971</name>
</gene>
<feature type="compositionally biased region" description="Basic residues" evidence="1">
    <location>
        <begin position="102"/>
        <end position="111"/>
    </location>
</feature>
<feature type="compositionally biased region" description="Basic and acidic residues" evidence="1">
    <location>
        <begin position="62"/>
        <end position="89"/>
    </location>
</feature>
<reference evidence="2" key="1">
    <citation type="submission" date="2023-08" db="EMBL/GenBank/DDBJ databases">
        <authorList>
            <person name="Alioto T."/>
            <person name="Alioto T."/>
            <person name="Gomez Garrido J."/>
        </authorList>
    </citation>
    <scope>NUCLEOTIDE SEQUENCE</scope>
</reference>
<evidence type="ECO:0000313" key="2">
    <source>
        <dbReference type="EMBL" id="CAJ1054577.1"/>
    </source>
</evidence>
<organism evidence="2 3">
    <name type="scientific">Xyrichtys novacula</name>
    <name type="common">Pearly razorfish</name>
    <name type="synonym">Hemipteronotus novacula</name>
    <dbReference type="NCBI Taxonomy" id="13765"/>
    <lineage>
        <taxon>Eukaryota</taxon>
        <taxon>Metazoa</taxon>
        <taxon>Chordata</taxon>
        <taxon>Craniata</taxon>
        <taxon>Vertebrata</taxon>
        <taxon>Euteleostomi</taxon>
        <taxon>Actinopterygii</taxon>
        <taxon>Neopterygii</taxon>
        <taxon>Teleostei</taxon>
        <taxon>Neoteleostei</taxon>
        <taxon>Acanthomorphata</taxon>
        <taxon>Eupercaria</taxon>
        <taxon>Labriformes</taxon>
        <taxon>Labridae</taxon>
        <taxon>Xyrichtys</taxon>
    </lineage>
</organism>
<protein>
    <submittedName>
        <fullName evidence="2">Uncharacterized protein</fullName>
    </submittedName>
</protein>
<feature type="compositionally biased region" description="Basic and acidic residues" evidence="1">
    <location>
        <begin position="1"/>
        <end position="12"/>
    </location>
</feature>
<dbReference type="EMBL" id="OY660867">
    <property type="protein sequence ID" value="CAJ1054577.1"/>
    <property type="molecule type" value="Genomic_DNA"/>
</dbReference>
<accession>A0AAV1F063</accession>
<feature type="region of interest" description="Disordered" evidence="1">
    <location>
        <begin position="1"/>
        <end position="138"/>
    </location>
</feature>
<dbReference type="AlphaFoldDB" id="A0AAV1F063"/>
<evidence type="ECO:0000313" key="3">
    <source>
        <dbReference type="Proteomes" id="UP001178508"/>
    </source>
</evidence>
<dbReference type="Proteomes" id="UP001178508">
    <property type="component" value="Chromosome 4"/>
</dbReference>
<proteinExistence type="predicted"/>